<comment type="cofactor">
    <cofactor evidence="1 7">
        <name>Mg(2+)</name>
        <dbReference type="ChEBI" id="CHEBI:18420"/>
    </cofactor>
</comment>
<feature type="binding site" evidence="7">
    <location>
        <position position="56"/>
    </location>
    <ligand>
        <name>substrate</name>
    </ligand>
</feature>
<dbReference type="EMBL" id="CP058998">
    <property type="protein sequence ID" value="QLJ52472.1"/>
    <property type="molecule type" value="Genomic_DNA"/>
</dbReference>
<evidence type="ECO:0000256" key="5">
    <source>
        <dbReference type="ARBA" id="ARBA00022842"/>
    </source>
</evidence>
<comment type="subunit">
    <text evidence="7">Homohexamer.</text>
</comment>
<keyword evidence="4 7" id="KW-0378">Hydrolase</keyword>
<name>A0A7D5XH53_FERL1</name>
<dbReference type="SUPFAM" id="SSF50324">
    <property type="entry name" value="Inorganic pyrophosphatase"/>
    <property type="match status" value="1"/>
</dbReference>
<feature type="binding site" evidence="7">
    <location>
        <position position="103"/>
    </location>
    <ligand>
        <name>Mg(2+)</name>
        <dbReference type="ChEBI" id="CHEBI:18420"/>
        <label>1</label>
    </ligand>
</feature>
<gene>
    <name evidence="7" type="primary">ppa</name>
    <name evidence="8" type="ORF">Sv326_0297</name>
</gene>
<comment type="subcellular location">
    <subcellularLocation>
        <location evidence="7">Cytoplasm</location>
    </subcellularLocation>
</comment>
<comment type="similarity">
    <text evidence="7">Belongs to the PPase family.</text>
</comment>
<comment type="catalytic activity">
    <reaction evidence="6 7">
        <text>diphosphate + H2O = 2 phosphate + H(+)</text>
        <dbReference type="Rhea" id="RHEA:24576"/>
        <dbReference type="ChEBI" id="CHEBI:15377"/>
        <dbReference type="ChEBI" id="CHEBI:15378"/>
        <dbReference type="ChEBI" id="CHEBI:33019"/>
        <dbReference type="ChEBI" id="CHEBI:43474"/>
        <dbReference type="EC" id="3.6.1.1"/>
    </reaction>
</comment>
<keyword evidence="3 7" id="KW-0479">Metal-binding</keyword>
<comment type="function">
    <text evidence="7">Catalyzes the hydrolysis of inorganic pyrophosphate (PPi) forming two phosphate ions.</text>
</comment>
<dbReference type="GO" id="GO:0000287">
    <property type="term" value="F:magnesium ion binding"/>
    <property type="evidence" value="ECO:0007669"/>
    <property type="project" value="UniProtKB-UniRule"/>
</dbReference>
<evidence type="ECO:0000256" key="4">
    <source>
        <dbReference type="ARBA" id="ARBA00022801"/>
    </source>
</evidence>
<dbReference type="PANTHER" id="PTHR10286">
    <property type="entry name" value="INORGANIC PYROPHOSPHATASE"/>
    <property type="match status" value="1"/>
</dbReference>
<organism evidence="8 9">
    <name type="scientific">Fermentimicrarchaeum limneticum</name>
    <dbReference type="NCBI Taxonomy" id="2795018"/>
    <lineage>
        <taxon>Archaea</taxon>
        <taxon>Candidatus Micrarchaeota</taxon>
        <taxon>Candidatus Fermentimicrarchaeales</taxon>
        <taxon>Candidatus Fermentimicrarchaeaceae</taxon>
        <taxon>Candidatus Fermentimicrarchaeum</taxon>
    </lineage>
</organism>
<evidence type="ECO:0000313" key="9">
    <source>
        <dbReference type="Proteomes" id="UP000510821"/>
    </source>
</evidence>
<dbReference type="EC" id="3.6.1.1" evidence="7"/>
<evidence type="ECO:0000256" key="2">
    <source>
        <dbReference type="ARBA" id="ARBA00022490"/>
    </source>
</evidence>
<dbReference type="Proteomes" id="UP000510821">
    <property type="component" value="Chromosome"/>
</dbReference>
<dbReference type="CDD" id="cd00412">
    <property type="entry name" value="pyrophosphatase"/>
    <property type="match status" value="1"/>
</dbReference>
<dbReference type="AlphaFoldDB" id="A0A7D5XH53"/>
<dbReference type="FunFam" id="3.90.80.10:FF:000003">
    <property type="entry name" value="Inorganic pyrophosphatase"/>
    <property type="match status" value="1"/>
</dbReference>
<feature type="binding site" evidence="7">
    <location>
        <position position="66"/>
    </location>
    <ligand>
        <name>Mg(2+)</name>
        <dbReference type="ChEBI" id="CHEBI:18420"/>
        <label>1</label>
    </ligand>
</feature>
<evidence type="ECO:0000256" key="1">
    <source>
        <dbReference type="ARBA" id="ARBA00001946"/>
    </source>
</evidence>
<keyword evidence="2 7" id="KW-0963">Cytoplasm</keyword>
<sequence length="182" mass="20863">MNLWHDLGAGDDVPDVVNVIVEIPKGSQNKYEYNKRLNIITLDRVLFSPFHYPGDYGLIPGTMSEDGDPLDALVLVTNPTHPGILIKARPVAMLRMSDVGKIDDKILCVVKDDPRFKRYNNITDLEEHLLKEIMHFFQVYKELEAKEVKMIGWKNAEEAKKIIMESVEAYKKKYGSKKLDTE</sequence>
<feature type="binding site" evidence="7">
    <location>
        <position position="71"/>
    </location>
    <ligand>
        <name>Mg(2+)</name>
        <dbReference type="ChEBI" id="CHEBI:18420"/>
        <label>2</label>
    </ligand>
</feature>
<feature type="binding site" evidence="7">
    <location>
        <position position="30"/>
    </location>
    <ligand>
        <name>substrate</name>
    </ligand>
</feature>
<feature type="binding site" evidence="7">
    <location>
        <position position="140"/>
    </location>
    <ligand>
        <name>substrate</name>
    </ligand>
</feature>
<protein>
    <recommendedName>
        <fullName evidence="7">Inorganic pyrophosphatase</fullName>
        <ecNumber evidence="7">3.6.1.1</ecNumber>
    </recommendedName>
    <alternativeName>
        <fullName evidence="7">Pyrophosphate phospho-hydrolase</fullName>
        <shortName evidence="7">PPase</shortName>
    </alternativeName>
</protein>
<accession>A0A7D5XH53</accession>
<evidence type="ECO:0000256" key="3">
    <source>
        <dbReference type="ARBA" id="ARBA00022723"/>
    </source>
</evidence>
<keyword evidence="5 7" id="KW-0460">Magnesium</keyword>
<evidence type="ECO:0000313" key="8">
    <source>
        <dbReference type="EMBL" id="QLJ52472.1"/>
    </source>
</evidence>
<dbReference type="Pfam" id="PF00719">
    <property type="entry name" value="Pyrophosphatase"/>
    <property type="match status" value="1"/>
</dbReference>
<dbReference type="Gene3D" id="3.90.80.10">
    <property type="entry name" value="Inorganic pyrophosphatase"/>
    <property type="match status" value="1"/>
</dbReference>
<dbReference type="InterPro" id="IPR008162">
    <property type="entry name" value="Pyrophosphatase"/>
</dbReference>
<proteinExistence type="inferred from homology"/>
<reference evidence="9" key="1">
    <citation type="submission" date="2020-07" db="EMBL/GenBank/DDBJ databases">
        <title>Metabolic diversity and evolutionary history of the archaeal phylum ###Micrarchaeota### uncovered from a freshwater lake metagenome.</title>
        <authorList>
            <person name="Kadnikov V.V."/>
            <person name="Savvichev A.S."/>
            <person name="Mardanov A.V."/>
            <person name="Beletsky A.V."/>
            <person name="Chupakov A.V."/>
            <person name="Kokryatskaya N.M."/>
            <person name="Pimenov N.V."/>
            <person name="Ravin N.V."/>
        </authorList>
    </citation>
    <scope>NUCLEOTIDE SEQUENCE [LARGE SCALE GENOMIC DNA]</scope>
</reference>
<feature type="binding site" evidence="7">
    <location>
        <position position="44"/>
    </location>
    <ligand>
        <name>substrate</name>
    </ligand>
</feature>
<dbReference type="KEGG" id="flt:Sv326_0297"/>
<evidence type="ECO:0000256" key="6">
    <source>
        <dbReference type="ARBA" id="ARBA00047820"/>
    </source>
</evidence>
<dbReference type="InterPro" id="IPR036649">
    <property type="entry name" value="Pyrophosphatase_sf"/>
</dbReference>
<dbReference type="GO" id="GO:0004427">
    <property type="term" value="F:inorganic diphosphate phosphatase activity"/>
    <property type="evidence" value="ECO:0007669"/>
    <property type="project" value="UniProtKB-UniRule"/>
</dbReference>
<dbReference type="GO" id="GO:0006796">
    <property type="term" value="P:phosphate-containing compound metabolic process"/>
    <property type="evidence" value="ECO:0007669"/>
    <property type="project" value="InterPro"/>
</dbReference>
<dbReference type="GO" id="GO:0005737">
    <property type="term" value="C:cytoplasm"/>
    <property type="evidence" value="ECO:0007669"/>
    <property type="project" value="UniProtKB-SubCell"/>
</dbReference>
<feature type="binding site" evidence="7">
    <location>
        <position position="71"/>
    </location>
    <ligand>
        <name>Mg(2+)</name>
        <dbReference type="ChEBI" id="CHEBI:18420"/>
        <label>1</label>
    </ligand>
</feature>
<dbReference type="HAMAP" id="MF_00209">
    <property type="entry name" value="Inorganic_PPase"/>
    <property type="match status" value="1"/>
</dbReference>
<dbReference type="PROSITE" id="PS00387">
    <property type="entry name" value="PPASE"/>
    <property type="match status" value="1"/>
</dbReference>
<evidence type="ECO:0000256" key="7">
    <source>
        <dbReference type="HAMAP-Rule" id="MF_00209"/>
    </source>
</evidence>